<gene>
    <name evidence="1" type="ORF">FSB_LOCUS25404</name>
</gene>
<evidence type="ECO:0000313" key="1">
    <source>
        <dbReference type="EMBL" id="SPC97522.1"/>
    </source>
</evidence>
<sequence length="83" mass="9366">MDNLVLEERLLGSEAEEQPNLKRRIWVESKLIWRIASPSMLSRVTSFGMIVVTQVFLGHVAELELAAFALVQSVVLRFVNGIL</sequence>
<dbReference type="AlphaFoldDB" id="A0A2N9GD30"/>
<accession>A0A2N9GD30</accession>
<name>A0A2N9GD30_FAGSY</name>
<proteinExistence type="predicted"/>
<organism evidence="1">
    <name type="scientific">Fagus sylvatica</name>
    <name type="common">Beechnut</name>
    <dbReference type="NCBI Taxonomy" id="28930"/>
    <lineage>
        <taxon>Eukaryota</taxon>
        <taxon>Viridiplantae</taxon>
        <taxon>Streptophyta</taxon>
        <taxon>Embryophyta</taxon>
        <taxon>Tracheophyta</taxon>
        <taxon>Spermatophyta</taxon>
        <taxon>Magnoliopsida</taxon>
        <taxon>eudicotyledons</taxon>
        <taxon>Gunneridae</taxon>
        <taxon>Pentapetalae</taxon>
        <taxon>rosids</taxon>
        <taxon>fabids</taxon>
        <taxon>Fagales</taxon>
        <taxon>Fagaceae</taxon>
        <taxon>Fagus</taxon>
    </lineage>
</organism>
<dbReference type="EMBL" id="OIVN01001779">
    <property type="protein sequence ID" value="SPC97522.1"/>
    <property type="molecule type" value="Genomic_DNA"/>
</dbReference>
<reference evidence="1" key="1">
    <citation type="submission" date="2018-02" db="EMBL/GenBank/DDBJ databases">
        <authorList>
            <person name="Cohen D.B."/>
            <person name="Kent A.D."/>
        </authorList>
    </citation>
    <scope>NUCLEOTIDE SEQUENCE</scope>
</reference>
<evidence type="ECO:0008006" key="2">
    <source>
        <dbReference type="Google" id="ProtNLM"/>
    </source>
</evidence>
<protein>
    <recommendedName>
        <fullName evidence="2">Protein DETOXIFICATION</fullName>
    </recommendedName>
</protein>